<reference evidence="1" key="1">
    <citation type="submission" date="2020-08" db="EMBL/GenBank/DDBJ databases">
        <title>Multicomponent nature underlies the extraordinary mechanical properties of spider dragline silk.</title>
        <authorList>
            <person name="Kono N."/>
            <person name="Nakamura H."/>
            <person name="Mori M."/>
            <person name="Yoshida Y."/>
            <person name="Ohtoshi R."/>
            <person name="Malay A.D."/>
            <person name="Moran D.A.P."/>
            <person name="Tomita M."/>
            <person name="Numata K."/>
            <person name="Arakawa K."/>
        </authorList>
    </citation>
    <scope>NUCLEOTIDE SEQUENCE</scope>
</reference>
<comment type="caution">
    <text evidence="1">The sequence shown here is derived from an EMBL/GenBank/DDBJ whole genome shotgun (WGS) entry which is preliminary data.</text>
</comment>
<gene>
    <name evidence="1" type="ORF">TNCV_4974461</name>
</gene>
<dbReference type="AlphaFoldDB" id="A0A8X6SP80"/>
<evidence type="ECO:0000313" key="2">
    <source>
        <dbReference type="Proteomes" id="UP000887159"/>
    </source>
</evidence>
<protein>
    <submittedName>
        <fullName evidence="1">Uncharacterized protein</fullName>
    </submittedName>
</protein>
<accession>A0A8X6SP80</accession>
<organism evidence="1 2">
    <name type="scientific">Trichonephila clavipes</name>
    <name type="common">Golden silk orbweaver</name>
    <name type="synonym">Nephila clavipes</name>
    <dbReference type="NCBI Taxonomy" id="2585209"/>
    <lineage>
        <taxon>Eukaryota</taxon>
        <taxon>Metazoa</taxon>
        <taxon>Ecdysozoa</taxon>
        <taxon>Arthropoda</taxon>
        <taxon>Chelicerata</taxon>
        <taxon>Arachnida</taxon>
        <taxon>Araneae</taxon>
        <taxon>Araneomorphae</taxon>
        <taxon>Entelegynae</taxon>
        <taxon>Araneoidea</taxon>
        <taxon>Nephilidae</taxon>
        <taxon>Trichonephila</taxon>
    </lineage>
</organism>
<dbReference type="Proteomes" id="UP000887159">
    <property type="component" value="Unassembled WGS sequence"/>
</dbReference>
<name>A0A8X6SP80_TRICX</name>
<dbReference type="EMBL" id="BMAU01021309">
    <property type="protein sequence ID" value="GFY11946.1"/>
    <property type="molecule type" value="Genomic_DNA"/>
</dbReference>
<evidence type="ECO:0000313" key="1">
    <source>
        <dbReference type="EMBL" id="GFY11946.1"/>
    </source>
</evidence>
<sequence>MRVVRYASETQTLQDAVFICYKQSSDNTHSVAFTQHASSPRLIEDETFNSSDIINNLIMKMDKKNRIL</sequence>
<keyword evidence="2" id="KW-1185">Reference proteome</keyword>
<proteinExistence type="predicted"/>